<evidence type="ECO:0000256" key="3">
    <source>
        <dbReference type="ARBA" id="ARBA00019082"/>
    </source>
</evidence>
<reference evidence="14" key="1">
    <citation type="submission" date="2021-01" db="EMBL/GenBank/DDBJ databases">
        <authorList>
            <person name="Corre E."/>
            <person name="Pelletier E."/>
            <person name="Niang G."/>
            <person name="Scheremetjew M."/>
            <person name="Finn R."/>
            <person name="Kale V."/>
            <person name="Holt S."/>
            <person name="Cochrane G."/>
            <person name="Meng A."/>
            <person name="Brown T."/>
            <person name="Cohen L."/>
        </authorList>
    </citation>
    <scope>NUCLEOTIDE SEQUENCE</scope>
    <source>
        <strain evidence="14">Pop2</strain>
    </source>
</reference>
<evidence type="ECO:0000256" key="5">
    <source>
        <dbReference type="ARBA" id="ARBA00022679"/>
    </source>
</evidence>
<feature type="transmembrane region" description="Helical" evidence="13">
    <location>
        <begin position="189"/>
        <end position="216"/>
    </location>
</feature>
<feature type="transmembrane region" description="Helical" evidence="13">
    <location>
        <begin position="360"/>
        <end position="381"/>
    </location>
</feature>
<feature type="transmembrane region" description="Helical" evidence="13">
    <location>
        <begin position="285"/>
        <end position="302"/>
    </location>
</feature>
<dbReference type="InterPro" id="IPR021261">
    <property type="entry name" value="GPCAT"/>
</dbReference>
<evidence type="ECO:0000256" key="13">
    <source>
        <dbReference type="SAM" id="Phobius"/>
    </source>
</evidence>
<dbReference type="EMBL" id="HBGN01036841">
    <property type="protein sequence ID" value="CAD9354720.1"/>
    <property type="molecule type" value="Transcribed_RNA"/>
</dbReference>
<dbReference type="GO" id="GO:0016746">
    <property type="term" value="F:acyltransferase activity"/>
    <property type="evidence" value="ECO:0007669"/>
    <property type="project" value="UniProtKB-KW"/>
</dbReference>
<dbReference type="GO" id="GO:0006656">
    <property type="term" value="P:phosphatidylcholine biosynthetic process"/>
    <property type="evidence" value="ECO:0007669"/>
    <property type="project" value="TreeGrafter"/>
</dbReference>
<evidence type="ECO:0000313" key="14">
    <source>
        <dbReference type="EMBL" id="CAD9354720.1"/>
    </source>
</evidence>
<dbReference type="PANTHER" id="PTHR31201">
    <property type="entry name" value="OS01G0585100 PROTEIN"/>
    <property type="match status" value="1"/>
</dbReference>
<keyword evidence="10" id="KW-0594">Phospholipid biosynthesis</keyword>
<feature type="transmembrane region" description="Helical" evidence="13">
    <location>
        <begin position="387"/>
        <end position="405"/>
    </location>
</feature>
<dbReference type="Pfam" id="PF10998">
    <property type="entry name" value="DUF2838"/>
    <property type="match status" value="1"/>
</dbReference>
<keyword evidence="6 13" id="KW-0812">Transmembrane</keyword>
<keyword evidence="8" id="KW-0443">Lipid metabolism</keyword>
<proteinExistence type="inferred from homology"/>
<keyword evidence="11" id="KW-1208">Phospholipid metabolism</keyword>
<evidence type="ECO:0000256" key="1">
    <source>
        <dbReference type="ARBA" id="ARBA00004141"/>
    </source>
</evidence>
<dbReference type="GO" id="GO:0016020">
    <property type="term" value="C:membrane"/>
    <property type="evidence" value="ECO:0007669"/>
    <property type="project" value="UniProtKB-SubCell"/>
</dbReference>
<dbReference type="PANTHER" id="PTHR31201:SF1">
    <property type="entry name" value="GLYCEROPHOSPHOCHOLINE ACYLTRANSFERASE 1"/>
    <property type="match status" value="1"/>
</dbReference>
<gene>
    <name evidence="14" type="ORF">DBRI1063_LOCUS23624</name>
</gene>
<evidence type="ECO:0000256" key="11">
    <source>
        <dbReference type="ARBA" id="ARBA00023264"/>
    </source>
</evidence>
<evidence type="ECO:0000256" key="9">
    <source>
        <dbReference type="ARBA" id="ARBA00023136"/>
    </source>
</evidence>
<evidence type="ECO:0000256" key="2">
    <source>
        <dbReference type="ARBA" id="ARBA00006675"/>
    </source>
</evidence>
<organism evidence="14">
    <name type="scientific">Ditylum brightwellii</name>
    <dbReference type="NCBI Taxonomy" id="49249"/>
    <lineage>
        <taxon>Eukaryota</taxon>
        <taxon>Sar</taxon>
        <taxon>Stramenopiles</taxon>
        <taxon>Ochrophyta</taxon>
        <taxon>Bacillariophyta</taxon>
        <taxon>Mediophyceae</taxon>
        <taxon>Lithodesmiophycidae</taxon>
        <taxon>Lithodesmiales</taxon>
        <taxon>Lithodesmiaceae</taxon>
        <taxon>Ditylum</taxon>
    </lineage>
</organism>
<evidence type="ECO:0000256" key="8">
    <source>
        <dbReference type="ARBA" id="ARBA00023098"/>
    </source>
</evidence>
<protein>
    <recommendedName>
        <fullName evidence="3">Glycerophosphocholine acyltransferase 1</fullName>
    </recommendedName>
</protein>
<comment type="subcellular location">
    <subcellularLocation>
        <location evidence="1">Membrane</location>
        <topology evidence="1">Multi-pass membrane protein</topology>
    </subcellularLocation>
</comment>
<name>A0A7S2A1C6_9STRA</name>
<keyword evidence="5" id="KW-0808">Transferase</keyword>
<evidence type="ECO:0000256" key="4">
    <source>
        <dbReference type="ARBA" id="ARBA00022516"/>
    </source>
</evidence>
<keyword evidence="9 13" id="KW-0472">Membrane</keyword>
<keyword evidence="12" id="KW-0012">Acyltransferase</keyword>
<dbReference type="AlphaFoldDB" id="A0A7S2A1C6"/>
<evidence type="ECO:0000256" key="6">
    <source>
        <dbReference type="ARBA" id="ARBA00022692"/>
    </source>
</evidence>
<feature type="transmembrane region" description="Helical" evidence="13">
    <location>
        <begin position="154"/>
        <end position="177"/>
    </location>
</feature>
<evidence type="ECO:0000256" key="12">
    <source>
        <dbReference type="ARBA" id="ARBA00023315"/>
    </source>
</evidence>
<sequence>MDEGDEMTDEMHARAEMMHMPSILGGMKNKEDNFFLKNEGMTQEKSSRAADEVIESLDKGQGKSLEKKDVDAYRQGQLETFKKVMEKVDGIVSKRVNEGFQEINFTIGVLNCIFVTFVFAAFPQHFWLVYLIESAYLMPSKIMRSMKAKPMSQIFYLFDFCWAMNFLGIVAFTLIATKTLSMDHAFRREIFLSCVGIACGPLLGASAALPFVAVLFHDKNTMTGLFIHIFPPMLAYTLRWYADAIKEAWPNRFDLDYLDEVVFIPEGRWFLLPGQGIGTVAGNALMLYWLWLIPFVSWMLLIGMKLPRKREGDPEPKYDTVFHSWMRGGICISMGSALWKRPREESIRQMKQNDFETRDFLVYMCAHVTMSSIAIFITGSLCFTYQKAHTIFLAFVTAIVAHRGAGRYTYYTTVMYGKELRKEFAALIEEAQNKTQK</sequence>
<evidence type="ECO:0000256" key="10">
    <source>
        <dbReference type="ARBA" id="ARBA00023209"/>
    </source>
</evidence>
<evidence type="ECO:0000256" key="7">
    <source>
        <dbReference type="ARBA" id="ARBA00022989"/>
    </source>
</evidence>
<keyword evidence="4" id="KW-0444">Lipid biosynthesis</keyword>
<accession>A0A7S2A1C6</accession>
<keyword evidence="7 13" id="KW-1133">Transmembrane helix</keyword>
<comment type="similarity">
    <text evidence="2">Belongs to the GPC1 family.</text>
</comment>
<feature type="transmembrane region" description="Helical" evidence="13">
    <location>
        <begin position="103"/>
        <end position="122"/>
    </location>
</feature>